<evidence type="ECO:0000256" key="5">
    <source>
        <dbReference type="ARBA" id="ARBA00023136"/>
    </source>
</evidence>
<evidence type="ECO:0000313" key="8">
    <source>
        <dbReference type="Proteomes" id="UP001230220"/>
    </source>
</evidence>
<organism evidence="7 8">
    <name type="scientific">Breznakia pachnodae</name>
    <dbReference type="NCBI Taxonomy" id="265178"/>
    <lineage>
        <taxon>Bacteria</taxon>
        <taxon>Bacillati</taxon>
        <taxon>Bacillota</taxon>
        <taxon>Erysipelotrichia</taxon>
        <taxon>Erysipelotrichales</taxon>
        <taxon>Erysipelotrichaceae</taxon>
        <taxon>Breznakia</taxon>
    </lineage>
</organism>
<comment type="caution">
    <text evidence="7">The sequence shown here is derived from an EMBL/GenBank/DDBJ whole genome shotgun (WGS) entry which is preliminary data.</text>
</comment>
<proteinExistence type="inferred from homology"/>
<keyword evidence="3 6" id="KW-0812">Transmembrane</keyword>
<gene>
    <name evidence="7" type="ORF">J2S15_002849</name>
</gene>
<evidence type="ECO:0000256" key="2">
    <source>
        <dbReference type="ARBA" id="ARBA00009765"/>
    </source>
</evidence>
<comment type="similarity">
    <text evidence="2">Belongs to the CorA metal ion transporter (MIT) (TC 1.A.35) family.</text>
</comment>
<dbReference type="PANTHER" id="PTHR47891">
    <property type="entry name" value="TRANSPORTER-RELATED"/>
    <property type="match status" value="1"/>
</dbReference>
<evidence type="ECO:0000256" key="3">
    <source>
        <dbReference type="ARBA" id="ARBA00022692"/>
    </source>
</evidence>
<dbReference type="Gene3D" id="3.30.460.20">
    <property type="entry name" value="CorA soluble domain-like"/>
    <property type="match status" value="1"/>
</dbReference>
<dbReference type="Gene3D" id="1.20.58.340">
    <property type="entry name" value="Magnesium transport protein CorA, transmembrane region"/>
    <property type="match status" value="2"/>
</dbReference>
<feature type="transmembrane region" description="Helical" evidence="6">
    <location>
        <begin position="245"/>
        <end position="264"/>
    </location>
</feature>
<dbReference type="InterPro" id="IPR047199">
    <property type="entry name" value="CorA-like"/>
</dbReference>
<keyword evidence="5 6" id="KW-0472">Membrane</keyword>
<dbReference type="InterPro" id="IPR045863">
    <property type="entry name" value="CorA_TM1_TM2"/>
</dbReference>
<feature type="transmembrane region" description="Helical" evidence="6">
    <location>
        <begin position="276"/>
        <end position="296"/>
    </location>
</feature>
<dbReference type="InterPro" id="IPR045861">
    <property type="entry name" value="CorA_cytoplasmic_dom"/>
</dbReference>
<evidence type="ECO:0000256" key="6">
    <source>
        <dbReference type="SAM" id="Phobius"/>
    </source>
</evidence>
<accession>A0ABU0E5I3</accession>
<dbReference type="RefSeq" id="WP_307409399.1">
    <property type="nucleotide sequence ID" value="NZ_JAUSUR010000005.1"/>
</dbReference>
<dbReference type="SUPFAM" id="SSF144083">
    <property type="entry name" value="Magnesium transport protein CorA, transmembrane region"/>
    <property type="match status" value="1"/>
</dbReference>
<comment type="subcellular location">
    <subcellularLocation>
        <location evidence="1">Membrane</location>
        <topology evidence="1">Multi-pass membrane protein</topology>
    </subcellularLocation>
</comment>
<evidence type="ECO:0000256" key="1">
    <source>
        <dbReference type="ARBA" id="ARBA00004141"/>
    </source>
</evidence>
<evidence type="ECO:0000313" key="7">
    <source>
        <dbReference type="EMBL" id="MDQ0362096.1"/>
    </source>
</evidence>
<keyword evidence="4 6" id="KW-1133">Transmembrane helix</keyword>
<reference evidence="7 8" key="1">
    <citation type="submission" date="2023-07" db="EMBL/GenBank/DDBJ databases">
        <title>Genomic Encyclopedia of Type Strains, Phase IV (KMG-IV): sequencing the most valuable type-strain genomes for metagenomic binning, comparative biology and taxonomic classification.</title>
        <authorList>
            <person name="Goeker M."/>
        </authorList>
    </citation>
    <scope>NUCLEOTIDE SEQUENCE [LARGE SCALE GENOMIC DNA]</scope>
    <source>
        <strain evidence="7 8">DSM 16784</strain>
    </source>
</reference>
<dbReference type="Pfam" id="PF01544">
    <property type="entry name" value="CorA"/>
    <property type="match status" value="1"/>
</dbReference>
<protein>
    <submittedName>
        <fullName evidence="7">Mg2+ and Co2+ transporter CorA</fullName>
    </submittedName>
</protein>
<dbReference type="EMBL" id="JAUSUR010000005">
    <property type="protein sequence ID" value="MDQ0362096.1"/>
    <property type="molecule type" value="Genomic_DNA"/>
</dbReference>
<keyword evidence="8" id="KW-1185">Reference proteome</keyword>
<dbReference type="Proteomes" id="UP001230220">
    <property type="component" value="Unassembled WGS sequence"/>
</dbReference>
<name>A0ABU0E5I3_9FIRM</name>
<sequence>MITKIDFHENMYNWININTDDIGDLSKSYKEYEIDDEIIAYSLDRNERPHLEYDQLNDTFVLIFNVPNQEKIDDHYETIPMTFIIKNTKLITITNNKNEYIVDKMKQHLELNTDISIFQFLFSSLFIISDAFFPLVEEMNSDRKTINDKLKEKTTKKNLLSLSDLETGIVYFVSATRQNVVLLEQVKTHMIYRVLNDSEKEQFEDALIEARQLVEMTKLASQILQQLSGTYNNVLNNNLNDTMKVLTALSILLTIPTIISGFFGMNMPLPLENEPFGWIVTIVLAFVLWLLLSFILHKLMK</sequence>
<evidence type="ECO:0000256" key="4">
    <source>
        <dbReference type="ARBA" id="ARBA00022989"/>
    </source>
</evidence>
<dbReference type="SUPFAM" id="SSF143865">
    <property type="entry name" value="CorA soluble domain-like"/>
    <property type="match status" value="1"/>
</dbReference>
<dbReference type="CDD" id="cd12827">
    <property type="entry name" value="EcCorA_ZntB-like_u2"/>
    <property type="match status" value="1"/>
</dbReference>
<dbReference type="InterPro" id="IPR002523">
    <property type="entry name" value="MgTranspt_CorA/ZnTranspt_ZntB"/>
</dbReference>
<dbReference type="PANTHER" id="PTHR47891:SF1">
    <property type="entry name" value="CORA-MAGNESIUM AND COBALT TRANSPORTER"/>
    <property type="match status" value="1"/>
</dbReference>